<organism evidence="11 12">
    <name type="scientific">Mucuna pruriens</name>
    <name type="common">Velvet bean</name>
    <name type="synonym">Dolichos pruriens</name>
    <dbReference type="NCBI Taxonomy" id="157652"/>
    <lineage>
        <taxon>Eukaryota</taxon>
        <taxon>Viridiplantae</taxon>
        <taxon>Streptophyta</taxon>
        <taxon>Embryophyta</taxon>
        <taxon>Tracheophyta</taxon>
        <taxon>Spermatophyta</taxon>
        <taxon>Magnoliopsida</taxon>
        <taxon>eudicotyledons</taxon>
        <taxon>Gunneridae</taxon>
        <taxon>Pentapetalae</taxon>
        <taxon>rosids</taxon>
        <taxon>fabids</taxon>
        <taxon>Fabales</taxon>
        <taxon>Fabaceae</taxon>
        <taxon>Papilionoideae</taxon>
        <taxon>50 kb inversion clade</taxon>
        <taxon>NPAAA clade</taxon>
        <taxon>indigoferoid/millettioid clade</taxon>
        <taxon>Phaseoleae</taxon>
        <taxon>Mucuna</taxon>
    </lineage>
</organism>
<dbReference type="InterPro" id="IPR052453">
    <property type="entry name" value="CONSTANS-like_ZF"/>
</dbReference>
<sequence length="383" mass="43260">MKEASALGARTARACDNCVKVRARWYCAADDAFLCHGCDNMVHSANQLASRHERVKLQSASSKVNYSVTPHHNNKVSWYSGFTRKARTPRHNNNKHLLAQQQSLHEEEEEEEGAFFNNFISLPIVPELGSEEPSLHDETEEQLLCRVPVLDVELCSMYNEVKDEVVAGEEAFDMDNFSSEFLPLDMDLAEFAADVESLLGNGADEDSSEHVKESDLLLDCKEEEDDEIDVYVNGLGAKDSMVKVKDEESPAQEEDMSKVRSNNKGIFLRLNYEDVITAWASQGSPWTTVTPPEFNSHDCWLDFLGSSGGDVQCCYGEVRSLRGLGDGEREARVSRYREKRRTRLFAKKIRYEVRKLNAEKRPRMKGRFVKRTSFVGATTALPA</sequence>
<dbReference type="Pfam" id="PF00643">
    <property type="entry name" value="zf-B_box"/>
    <property type="match status" value="1"/>
</dbReference>
<comment type="caution">
    <text evidence="11">The sequence shown here is derived from an EMBL/GenBank/DDBJ whole genome shotgun (WGS) entry which is preliminary data.</text>
</comment>
<comment type="subcellular location">
    <subcellularLocation>
        <location evidence="1 8">Nucleus</location>
    </subcellularLocation>
</comment>
<keyword evidence="5" id="KW-0862">Zinc</keyword>
<evidence type="ECO:0000313" key="11">
    <source>
        <dbReference type="EMBL" id="RDX99285.1"/>
    </source>
</evidence>
<dbReference type="GO" id="GO:0005634">
    <property type="term" value="C:nucleus"/>
    <property type="evidence" value="ECO:0007669"/>
    <property type="project" value="UniProtKB-SubCell"/>
</dbReference>
<gene>
    <name evidence="11" type="primary">COL16</name>
    <name evidence="11" type="ORF">CR513_17678</name>
</gene>
<dbReference type="SMART" id="SM00336">
    <property type="entry name" value="BBOX"/>
    <property type="match status" value="1"/>
</dbReference>
<dbReference type="CDD" id="cd19821">
    <property type="entry name" value="Bbox1_BBX-like"/>
    <property type="match status" value="1"/>
</dbReference>
<evidence type="ECO:0000256" key="2">
    <source>
        <dbReference type="ARBA" id="ARBA00010024"/>
    </source>
</evidence>
<dbReference type="OrthoDB" id="153872at2759"/>
<evidence type="ECO:0000259" key="9">
    <source>
        <dbReference type="PROSITE" id="PS50119"/>
    </source>
</evidence>
<dbReference type="Pfam" id="PF06203">
    <property type="entry name" value="CCT"/>
    <property type="match status" value="1"/>
</dbReference>
<dbReference type="Proteomes" id="UP000257109">
    <property type="component" value="Unassembled WGS sequence"/>
</dbReference>
<name>A0A371H926_MUCPR</name>
<dbReference type="InterPro" id="IPR049808">
    <property type="entry name" value="CONSTANS-like_Bbox1"/>
</dbReference>
<dbReference type="InterPro" id="IPR010402">
    <property type="entry name" value="CCT_domain"/>
</dbReference>
<dbReference type="PANTHER" id="PTHR31874:SF55">
    <property type="entry name" value="ZINC FINGER PROTEIN CONSTANS-LIKE 7"/>
    <property type="match status" value="1"/>
</dbReference>
<evidence type="ECO:0000256" key="4">
    <source>
        <dbReference type="ARBA" id="ARBA00022771"/>
    </source>
</evidence>
<feature type="non-terminal residue" evidence="11">
    <location>
        <position position="1"/>
    </location>
</feature>
<feature type="domain" description="CCT" evidence="10">
    <location>
        <begin position="329"/>
        <end position="371"/>
    </location>
</feature>
<dbReference type="GO" id="GO:0006355">
    <property type="term" value="P:regulation of DNA-templated transcription"/>
    <property type="evidence" value="ECO:0007669"/>
    <property type="project" value="TreeGrafter"/>
</dbReference>
<dbReference type="GO" id="GO:0008270">
    <property type="term" value="F:zinc ion binding"/>
    <property type="evidence" value="ECO:0007669"/>
    <property type="project" value="UniProtKB-KW"/>
</dbReference>
<evidence type="ECO:0000256" key="6">
    <source>
        <dbReference type="ARBA" id="ARBA00023242"/>
    </source>
</evidence>
<dbReference type="AlphaFoldDB" id="A0A371H926"/>
<proteinExistence type="inferred from homology"/>
<keyword evidence="4 7" id="KW-0863">Zinc-finger</keyword>
<dbReference type="PROSITE" id="PS50119">
    <property type="entry name" value="ZF_BBOX"/>
    <property type="match status" value="1"/>
</dbReference>
<keyword evidence="12" id="KW-1185">Reference proteome</keyword>
<evidence type="ECO:0000313" key="12">
    <source>
        <dbReference type="Proteomes" id="UP000257109"/>
    </source>
</evidence>
<evidence type="ECO:0000256" key="3">
    <source>
        <dbReference type="ARBA" id="ARBA00022723"/>
    </source>
</evidence>
<evidence type="ECO:0000256" key="1">
    <source>
        <dbReference type="ARBA" id="ARBA00004123"/>
    </source>
</evidence>
<evidence type="ECO:0000256" key="8">
    <source>
        <dbReference type="PROSITE-ProRule" id="PRU00357"/>
    </source>
</evidence>
<comment type="similarity">
    <text evidence="2">Belongs to the CONSTANS family.</text>
</comment>
<accession>A0A371H926</accession>
<keyword evidence="6 8" id="KW-0539">Nucleus</keyword>
<evidence type="ECO:0000256" key="7">
    <source>
        <dbReference type="PROSITE-ProRule" id="PRU00024"/>
    </source>
</evidence>
<dbReference type="InterPro" id="IPR000315">
    <property type="entry name" value="Znf_B-box"/>
</dbReference>
<dbReference type="EMBL" id="QJKJ01003265">
    <property type="protein sequence ID" value="RDX99285.1"/>
    <property type="molecule type" value="Genomic_DNA"/>
</dbReference>
<feature type="domain" description="B box-type" evidence="9">
    <location>
        <begin position="10"/>
        <end position="57"/>
    </location>
</feature>
<evidence type="ECO:0000259" key="10">
    <source>
        <dbReference type="PROSITE" id="PS51017"/>
    </source>
</evidence>
<keyword evidence="3" id="KW-0479">Metal-binding</keyword>
<evidence type="ECO:0000256" key="5">
    <source>
        <dbReference type="ARBA" id="ARBA00022833"/>
    </source>
</evidence>
<dbReference type="PROSITE" id="PS51017">
    <property type="entry name" value="CCT"/>
    <property type="match status" value="1"/>
</dbReference>
<reference evidence="11" key="1">
    <citation type="submission" date="2018-05" db="EMBL/GenBank/DDBJ databases">
        <title>Draft genome of Mucuna pruriens seed.</title>
        <authorList>
            <person name="Nnadi N.E."/>
            <person name="Vos R."/>
            <person name="Hasami M.H."/>
            <person name="Devisetty U.K."/>
            <person name="Aguiy J.C."/>
        </authorList>
    </citation>
    <scope>NUCLEOTIDE SEQUENCE [LARGE SCALE GENOMIC DNA]</scope>
    <source>
        <strain evidence="11">JCA_2017</strain>
    </source>
</reference>
<dbReference type="PANTHER" id="PTHR31874">
    <property type="entry name" value="CCT MOTIF FAMILY PROTEIN, EXPRESSED"/>
    <property type="match status" value="1"/>
</dbReference>
<protein>
    <submittedName>
        <fullName evidence="11">Zinc finger protein CONSTANS-LIKE 16</fullName>
    </submittedName>
</protein>